<evidence type="ECO:0000313" key="3">
    <source>
        <dbReference type="Proteomes" id="UP000823824"/>
    </source>
</evidence>
<dbReference type="Proteomes" id="UP000823824">
    <property type="component" value="Unassembled WGS sequence"/>
</dbReference>
<reference evidence="2" key="2">
    <citation type="submission" date="2021-04" db="EMBL/GenBank/DDBJ databases">
        <authorList>
            <person name="Gilroy R."/>
        </authorList>
    </citation>
    <scope>NUCLEOTIDE SEQUENCE</scope>
    <source>
        <strain evidence="2">ChiBcec18-1249</strain>
    </source>
</reference>
<evidence type="ECO:0000256" key="1">
    <source>
        <dbReference type="SAM" id="Phobius"/>
    </source>
</evidence>
<dbReference type="EMBL" id="DWZJ01000063">
    <property type="protein sequence ID" value="HJB13551.1"/>
    <property type="molecule type" value="Genomic_DNA"/>
</dbReference>
<organism evidence="2 3">
    <name type="scientific">Candidatus Oscillibacter excrementigallinarum</name>
    <dbReference type="NCBI Taxonomy" id="2838716"/>
    <lineage>
        <taxon>Bacteria</taxon>
        <taxon>Bacillati</taxon>
        <taxon>Bacillota</taxon>
        <taxon>Clostridia</taxon>
        <taxon>Eubacteriales</taxon>
        <taxon>Oscillospiraceae</taxon>
        <taxon>Oscillibacter</taxon>
    </lineage>
</organism>
<sequence length="458" mass="51542">MRNTKREFCSYLIFDYRGVEAHLSQMAARGWRLEKIGPWFWTYRRAEPAQVAYAVTYLPSVSQFSPEPSADRENLEELCAAAGWEPVAEWVQMQIFANERPDPVPLETEESVRLEIIHRSMKKNFLPWTVVVLVLALVMAGLQVKTLLTDPYSLLSSTNLFPSFVWELLLVLQAGNLLWYGRWLRRSRRSVAQGGACADAGLGLRRFNLVILWLVLALAALFLVSTLLTTGAEIGLFVVCYTAGLVLLILLVDRTRRALKRRGTARGLNVFLTLLVDVVLAVVLVGGSTWLLFSSRGLFNGETYHYQGQTWDADPVSLPLTVEDVTGQHYEHVRRYSYGSGSLLIRERSCRETVLDGADLVILDYDITTLALPGLYDLALEHCQSEWTDGGYYTWTETDPAPWGAEAAYQLRWGSGGSWVTRPNYILCWPDRIVQLNLSDLAPTPDQMAVIGETLQNA</sequence>
<feature type="transmembrane region" description="Helical" evidence="1">
    <location>
        <begin position="234"/>
        <end position="252"/>
    </location>
</feature>
<reference evidence="2" key="1">
    <citation type="journal article" date="2021" name="PeerJ">
        <title>Extensive microbial diversity within the chicken gut microbiome revealed by metagenomics and culture.</title>
        <authorList>
            <person name="Gilroy R."/>
            <person name="Ravi A."/>
            <person name="Getino M."/>
            <person name="Pursley I."/>
            <person name="Horton D.L."/>
            <person name="Alikhan N.F."/>
            <person name="Baker D."/>
            <person name="Gharbi K."/>
            <person name="Hall N."/>
            <person name="Watson M."/>
            <person name="Adriaenssens E.M."/>
            <person name="Foster-Nyarko E."/>
            <person name="Jarju S."/>
            <person name="Secka A."/>
            <person name="Antonio M."/>
            <person name="Oren A."/>
            <person name="Chaudhuri R.R."/>
            <person name="La Ragione R."/>
            <person name="Hildebrand F."/>
            <person name="Pallen M.J."/>
        </authorList>
    </citation>
    <scope>NUCLEOTIDE SEQUENCE</scope>
    <source>
        <strain evidence="2">ChiBcec18-1249</strain>
    </source>
</reference>
<dbReference type="InterPro" id="IPR021359">
    <property type="entry name" value="DUF2812"/>
</dbReference>
<protein>
    <submittedName>
        <fullName evidence="2">DUF2812 domain-containing protein</fullName>
    </submittedName>
</protein>
<comment type="caution">
    <text evidence="2">The sequence shown here is derived from an EMBL/GenBank/DDBJ whole genome shotgun (WGS) entry which is preliminary data.</text>
</comment>
<accession>A0A9D2RSA6</accession>
<feature type="transmembrane region" description="Helical" evidence="1">
    <location>
        <begin position="164"/>
        <end position="181"/>
    </location>
</feature>
<feature type="transmembrane region" description="Helical" evidence="1">
    <location>
        <begin position="209"/>
        <end position="228"/>
    </location>
</feature>
<gene>
    <name evidence="2" type="ORF">H9787_07550</name>
</gene>
<keyword evidence="1" id="KW-0812">Transmembrane</keyword>
<name>A0A9D2RSA6_9FIRM</name>
<dbReference type="Pfam" id="PF11193">
    <property type="entry name" value="DUF2812"/>
    <property type="match status" value="1"/>
</dbReference>
<feature type="transmembrane region" description="Helical" evidence="1">
    <location>
        <begin position="125"/>
        <end position="144"/>
    </location>
</feature>
<keyword evidence="1" id="KW-0472">Membrane</keyword>
<evidence type="ECO:0000313" key="2">
    <source>
        <dbReference type="EMBL" id="HJB13551.1"/>
    </source>
</evidence>
<feature type="transmembrane region" description="Helical" evidence="1">
    <location>
        <begin position="272"/>
        <end position="293"/>
    </location>
</feature>
<keyword evidence="1" id="KW-1133">Transmembrane helix</keyword>
<dbReference type="AlphaFoldDB" id="A0A9D2RSA6"/>
<proteinExistence type="predicted"/>